<feature type="region of interest" description="Disordered" evidence="1">
    <location>
        <begin position="25"/>
        <end position="94"/>
    </location>
</feature>
<comment type="caution">
    <text evidence="2">The sequence shown here is derived from an EMBL/GenBank/DDBJ whole genome shotgun (WGS) entry which is preliminary data.</text>
</comment>
<protein>
    <recommendedName>
        <fullName evidence="4">PknH-like extracellular domain-containing protein</fullName>
    </recommendedName>
</protein>
<gene>
    <name evidence="2" type="ORF">ABZ931_03510</name>
</gene>
<dbReference type="PROSITE" id="PS51257">
    <property type="entry name" value="PROKAR_LIPOPROTEIN"/>
    <property type="match status" value="1"/>
</dbReference>
<feature type="compositionally biased region" description="Acidic residues" evidence="1">
    <location>
        <begin position="68"/>
        <end position="82"/>
    </location>
</feature>
<feature type="region of interest" description="Disordered" evidence="1">
    <location>
        <begin position="225"/>
        <end position="247"/>
    </location>
</feature>
<feature type="compositionally biased region" description="Basic and acidic residues" evidence="1">
    <location>
        <begin position="231"/>
        <end position="247"/>
    </location>
</feature>
<dbReference type="Proteomes" id="UP001551189">
    <property type="component" value="Unassembled WGS sequence"/>
</dbReference>
<dbReference type="RefSeq" id="WP_359690457.1">
    <property type="nucleotide sequence ID" value="NZ_JBEYXT010000008.1"/>
</dbReference>
<dbReference type="Gene3D" id="3.40.1000.70">
    <property type="entry name" value="PknH-like extracellular domain"/>
    <property type="match status" value="1"/>
</dbReference>
<feature type="compositionally biased region" description="Gly residues" evidence="1">
    <location>
        <begin position="25"/>
        <end position="45"/>
    </location>
</feature>
<evidence type="ECO:0008006" key="4">
    <source>
        <dbReference type="Google" id="ProtNLM"/>
    </source>
</evidence>
<proteinExistence type="predicted"/>
<dbReference type="EMBL" id="JBEYXT010000008">
    <property type="protein sequence ID" value="MEU6800073.1"/>
    <property type="molecule type" value="Genomic_DNA"/>
</dbReference>
<evidence type="ECO:0000313" key="2">
    <source>
        <dbReference type="EMBL" id="MEU6800073.1"/>
    </source>
</evidence>
<reference evidence="2 3" key="1">
    <citation type="submission" date="2024-06" db="EMBL/GenBank/DDBJ databases">
        <title>The Natural Products Discovery Center: Release of the First 8490 Sequenced Strains for Exploring Actinobacteria Biosynthetic Diversity.</title>
        <authorList>
            <person name="Kalkreuter E."/>
            <person name="Kautsar S.A."/>
            <person name="Yang D."/>
            <person name="Bader C.D."/>
            <person name="Teijaro C.N."/>
            <person name="Fluegel L."/>
            <person name="Davis C.M."/>
            <person name="Simpson J.R."/>
            <person name="Lauterbach L."/>
            <person name="Steele A.D."/>
            <person name="Gui C."/>
            <person name="Meng S."/>
            <person name="Li G."/>
            <person name="Viehrig K."/>
            <person name="Ye F."/>
            <person name="Su P."/>
            <person name="Kiefer A.F."/>
            <person name="Nichols A."/>
            <person name="Cepeda A.J."/>
            <person name="Yan W."/>
            <person name="Fan B."/>
            <person name="Jiang Y."/>
            <person name="Adhikari A."/>
            <person name="Zheng C.-J."/>
            <person name="Schuster L."/>
            <person name="Cowan T.M."/>
            <person name="Smanski M.J."/>
            <person name="Chevrette M.G."/>
            <person name="De Carvalho L.P.S."/>
            <person name="Shen B."/>
        </authorList>
    </citation>
    <scope>NUCLEOTIDE SEQUENCE [LARGE SCALE GENOMIC DNA]</scope>
    <source>
        <strain evidence="2 3">NPDC046851</strain>
    </source>
</reference>
<sequence>MRNAGAILTVAVVLLVGGCTGGDGDGGGGGGGEGGTGQGRGGGGSSASAGRESVPLPTPAEVSAALLGEEDLDGYDLVEPDPDATPPDGSDRPRCLRALNDLDYGTPPSGTAVQARAQFDHSQLGPWVRETLRVHRDEAAARRAFDRTVADLADCAHFTITWSDLARTGTERLRGTTGPELGDRSWAAAIEVELGGFPSGETKTLVRQGRLLVVISHAAAPKAPPWAETEDITRRATERATRALDDA</sequence>
<accession>A0ABV3ASC5</accession>
<evidence type="ECO:0000256" key="1">
    <source>
        <dbReference type="SAM" id="MobiDB-lite"/>
    </source>
</evidence>
<name>A0ABV3ASC5_9ACTN</name>
<keyword evidence="3" id="KW-1185">Reference proteome</keyword>
<dbReference type="InterPro" id="IPR038232">
    <property type="entry name" value="PknH-like_Extracell_sf"/>
</dbReference>
<organism evidence="2 3">
    <name type="scientific">Streptomyces neyagawaensis</name>
    <dbReference type="NCBI Taxonomy" id="42238"/>
    <lineage>
        <taxon>Bacteria</taxon>
        <taxon>Bacillati</taxon>
        <taxon>Actinomycetota</taxon>
        <taxon>Actinomycetes</taxon>
        <taxon>Kitasatosporales</taxon>
        <taxon>Streptomycetaceae</taxon>
        <taxon>Streptomyces</taxon>
    </lineage>
</organism>
<evidence type="ECO:0000313" key="3">
    <source>
        <dbReference type="Proteomes" id="UP001551189"/>
    </source>
</evidence>